<keyword evidence="2" id="KW-0472">Membrane</keyword>
<gene>
    <name evidence="4" type="ORF">EBH_0063810</name>
</gene>
<feature type="transmembrane region" description="Helical" evidence="2">
    <location>
        <begin position="106"/>
        <end position="125"/>
    </location>
</feature>
<keyword evidence="3" id="KW-0732">Signal</keyword>
<protein>
    <recommendedName>
        <fullName evidence="6">Transmembrane protein</fullName>
    </recommendedName>
</protein>
<evidence type="ECO:0000313" key="5">
    <source>
        <dbReference type="Proteomes" id="UP000030750"/>
    </source>
</evidence>
<dbReference type="Proteomes" id="UP000030750">
    <property type="component" value="Unassembled WGS sequence"/>
</dbReference>
<organism evidence="4 5">
    <name type="scientific">Eimeria brunetti</name>
    <dbReference type="NCBI Taxonomy" id="51314"/>
    <lineage>
        <taxon>Eukaryota</taxon>
        <taxon>Sar</taxon>
        <taxon>Alveolata</taxon>
        <taxon>Apicomplexa</taxon>
        <taxon>Conoidasida</taxon>
        <taxon>Coccidia</taxon>
        <taxon>Eucoccidiorida</taxon>
        <taxon>Eimeriorina</taxon>
        <taxon>Eimeriidae</taxon>
        <taxon>Eimeria</taxon>
    </lineage>
</organism>
<evidence type="ECO:0000256" key="3">
    <source>
        <dbReference type="SAM" id="SignalP"/>
    </source>
</evidence>
<feature type="signal peptide" evidence="3">
    <location>
        <begin position="1"/>
        <end position="27"/>
    </location>
</feature>
<keyword evidence="5" id="KW-1185">Reference proteome</keyword>
<dbReference type="EMBL" id="HG713475">
    <property type="protein sequence ID" value="CDJ54008.1"/>
    <property type="molecule type" value="Genomic_DNA"/>
</dbReference>
<keyword evidence="2" id="KW-1133">Transmembrane helix</keyword>
<dbReference type="VEuPathDB" id="ToxoDB:EBH_0063810"/>
<feature type="compositionally biased region" description="Basic and acidic residues" evidence="1">
    <location>
        <begin position="134"/>
        <end position="169"/>
    </location>
</feature>
<reference evidence="4" key="2">
    <citation type="submission" date="2013-10" db="EMBL/GenBank/DDBJ databases">
        <authorList>
            <person name="Aslett M."/>
        </authorList>
    </citation>
    <scope>NUCLEOTIDE SEQUENCE [LARGE SCALE GENOMIC DNA]</scope>
    <source>
        <strain evidence="4">Houghton</strain>
    </source>
</reference>
<evidence type="ECO:0000313" key="4">
    <source>
        <dbReference type="EMBL" id="CDJ54008.1"/>
    </source>
</evidence>
<reference evidence="4" key="1">
    <citation type="submission" date="2013-10" db="EMBL/GenBank/DDBJ databases">
        <title>Genomic analysis of the causative agents of coccidiosis in chickens.</title>
        <authorList>
            <person name="Reid A.J."/>
            <person name="Blake D."/>
            <person name="Billington K."/>
            <person name="Browne H."/>
            <person name="Dunn M."/>
            <person name="Hung S."/>
            <person name="Kawahara F."/>
            <person name="Miranda-Saavedra D."/>
            <person name="Mourier T."/>
            <person name="Nagra H."/>
            <person name="Otto T.D."/>
            <person name="Rawlings N."/>
            <person name="Sanchez A."/>
            <person name="Sanders M."/>
            <person name="Subramaniam C."/>
            <person name="Tay Y."/>
            <person name="Dear P."/>
            <person name="Doerig C."/>
            <person name="Gruber A."/>
            <person name="Parkinson J."/>
            <person name="Shirley M."/>
            <person name="Wan K.L."/>
            <person name="Berriman M."/>
            <person name="Tomley F."/>
            <person name="Pain A."/>
        </authorList>
    </citation>
    <scope>NUCLEOTIDE SEQUENCE [LARGE SCALE GENOMIC DNA]</scope>
    <source>
        <strain evidence="4">Houghton</strain>
    </source>
</reference>
<feature type="region of interest" description="Disordered" evidence="1">
    <location>
        <begin position="132"/>
        <end position="179"/>
    </location>
</feature>
<evidence type="ECO:0000256" key="1">
    <source>
        <dbReference type="SAM" id="MobiDB-lite"/>
    </source>
</evidence>
<sequence>MKERVGWRACWMLPLLSHAFCVPTVEASIGVSSSRSAWLSTDASLASDSGDREHDVTQSASFLDSSLEAIDAIPEDGRAVGLEGVNARGAVKNPLPSSKLSGNRKSAVATGLGAALALIFFLFLMRAGGQRRAGSREGGLEKKDPRRPFDARERSITSAREGKTAEKPRPAAPTGDAEQRLEEVRKLLPSASRLASAVDSEEAQILLATVRENVQKADQLEEKLMENRGPNERLDCALDALRSLHRTAIVQAEVLAKNGGESHTFSMLDPKEESVALLAALEKDMEAEGVLSFVEYLRLLDHSISNMCWQFGKIRDELSAEPKFIDERDGGVLMSLTNKVEWLRDLANKKGHALNMAVKLEKSMLYAVRTHIFGVREVSLLHLESELGIAKALAAAAEGGNGVKQQSNLLSSLSEKLQLAEIVLGKLRAILESVQPHTSLGDILSASRSAEELDAQASSLLLKCWTLAMDHPHQAETFHPSIFNMLKDVALKAHWRAVSEKAGLRVALREIQTTNSMLQSSPEVAPSPTHHLNNILVTNLLESAKEISGKAEKYYCDTKALVEALHRLRETRHMVSQVQKATAAVSPMVKLSSKCYMLMLDNCLLKVLDMDIVFSMKLAERASSRRSTLSRPEQRLLEDLEASFDAAKKAAKEAKTIRGAVEAAAIMREKAEAMESLVKQRTGLSPSR</sequence>
<accession>U6LXN4</accession>
<proteinExistence type="predicted"/>
<evidence type="ECO:0008006" key="6">
    <source>
        <dbReference type="Google" id="ProtNLM"/>
    </source>
</evidence>
<dbReference type="AlphaFoldDB" id="U6LXN4"/>
<dbReference type="OrthoDB" id="346976at2759"/>
<feature type="chain" id="PRO_5004673042" description="Transmembrane protein" evidence="3">
    <location>
        <begin position="28"/>
        <end position="688"/>
    </location>
</feature>
<name>U6LXN4_9EIME</name>
<evidence type="ECO:0000256" key="2">
    <source>
        <dbReference type="SAM" id="Phobius"/>
    </source>
</evidence>
<keyword evidence="2" id="KW-0812">Transmembrane</keyword>